<dbReference type="GO" id="GO:0004812">
    <property type="term" value="F:aminoacyl-tRNA ligase activity"/>
    <property type="evidence" value="ECO:0007669"/>
    <property type="project" value="InterPro"/>
</dbReference>
<evidence type="ECO:0000256" key="3">
    <source>
        <dbReference type="ARBA" id="ARBA00022840"/>
    </source>
</evidence>
<dbReference type="PANTHER" id="PTHR11659:SF2">
    <property type="entry name" value="GLUTAMYL-TRNA(GLN) AMIDOTRANSFERASE SUBUNIT E"/>
    <property type="match status" value="1"/>
</dbReference>
<dbReference type="GO" id="GO:0006412">
    <property type="term" value="P:translation"/>
    <property type="evidence" value="ECO:0007669"/>
    <property type="project" value="UniProtKB-UniRule"/>
</dbReference>
<evidence type="ECO:0000256" key="7">
    <source>
        <dbReference type="SAM" id="MobiDB-lite"/>
    </source>
</evidence>
<dbReference type="NCBIfam" id="NF003107">
    <property type="entry name" value="PRK04028.1"/>
    <property type="match status" value="1"/>
</dbReference>
<keyword evidence="4 6" id="KW-0648">Protein biosynthesis</keyword>
<evidence type="ECO:0000313" key="9">
    <source>
        <dbReference type="EMBL" id="ADV65175.1"/>
    </source>
</evidence>
<dbReference type="HOGENOM" id="CLU_030702_0_0_2"/>
<feature type="domain" description="Asn/Gln amidotransferase" evidence="8">
    <location>
        <begin position="489"/>
        <end position="633"/>
    </location>
</feature>
<reference evidence="9 10" key="2">
    <citation type="journal article" date="2011" name="Stand. Genomic Sci.">
        <title>Complete genome sequence of Desulfurococcus mucosus type strain (O7/1).</title>
        <authorList>
            <person name="Wirth R."/>
            <person name="Chertkov O."/>
            <person name="Held B."/>
            <person name="Lapidus A."/>
            <person name="Nolan M."/>
            <person name="Lucas S."/>
            <person name="Hammon N."/>
            <person name="Deshpande S."/>
            <person name="Cheng J.F."/>
            <person name="Tapia R."/>
            <person name="Han C."/>
            <person name="Goodwin L."/>
            <person name="Pitluck S."/>
            <person name="Liolios K."/>
            <person name="Ioanna P."/>
            <person name="Ivanova N."/>
            <person name="Mavromatis K."/>
            <person name="Mikhailova N."/>
            <person name="Pati A."/>
            <person name="Chen A."/>
            <person name="Palaniappan K."/>
            <person name="Land M."/>
            <person name="Hauser L."/>
            <person name="Chang Y.J."/>
            <person name="Jeffries C.D."/>
            <person name="Bilek Y."/>
            <person name="Hader T."/>
            <person name="Rohde M."/>
            <person name="Spring S."/>
            <person name="Sikorski J."/>
            <person name="Goker M."/>
            <person name="Woyke T."/>
            <person name="Bristow J."/>
            <person name="Eisen J.A."/>
            <person name="Markowitz V."/>
            <person name="Hugenholtz P."/>
            <person name="Kyrpides N.C."/>
            <person name="Klenk H.P."/>
        </authorList>
    </citation>
    <scope>NUCLEOTIDE SEQUENCE [LARGE SCALE GENOMIC DNA]</scope>
    <source>
        <strain evidence="10">ATCC 35584 / DSM 2162 / JCM 9187 / O7/1</strain>
    </source>
</reference>
<sequence>MAEINYREIGLKVGLEIHVQLDTARKLFCKCPTTLSDAQGVPEFTRYLRPAKSETGEVDAAALLEWRKSKRYEYEAPQESSCLVEADEEPPHEISEEALLTALAVARAMNMRIIDEIHVMRKIVIDGSNVSGFQRTALVAVNGFILDEDGKIGIQTLCLEEDAARKISESEDATRYRIDRLGIPLIEVATAPDIYDPEQAMRVALKIGQLIRLTGRAKHGLGTIRQDLNISIRGGAKVEVKGVQHLYLIPKVVENEALRQLRLLGLRDELVKRGVRPEDIVFNIVDVTEVFKNTASKIIRRVLSTPGGGVYAVVLPGFKGLLGMELQPGRRFGTELADYARVWGGVGGIFHTDELPNYGITEEEVRALYGKTHASPDRDAIVIVADASEKAVEALKAVVERARMALTGVPEETRAANPDGTTRYMRPRPGSARMYPETDIPPIYVTPELVSKAGELVPEPPERKLERFVREHGLSVELAKAILGDLRLDLYEKLVKKYSGRIPASVIASTLVNVIPSLRRDGVPVENIDDDSIEGVLDMVARGAVAKEAIPEILAGVARNPGKLVEDIVRELGLSTVSLEELDKLIDEAIARNREKIEARREKAFQIIMSEVMKTARGKVDGGLVAERVKEKLKGLTV</sequence>
<dbReference type="NCBIfam" id="TIGR00134">
    <property type="entry name" value="gatE_arch"/>
    <property type="match status" value="1"/>
</dbReference>
<organism evidence="9 10">
    <name type="scientific">Desulfurococcus mucosus (strain ATCC 35584 / DSM 2162 / JCM 9187 / O7/1)</name>
    <dbReference type="NCBI Taxonomy" id="765177"/>
    <lineage>
        <taxon>Archaea</taxon>
        <taxon>Thermoproteota</taxon>
        <taxon>Thermoprotei</taxon>
        <taxon>Desulfurococcales</taxon>
        <taxon>Desulfurococcaceae</taxon>
        <taxon>Desulfurococcus</taxon>
    </lineage>
</organism>
<comment type="function">
    <text evidence="6">Allows the formation of correctly charged Gln-tRNA(Gln) through the transamidation of misacylated Glu-tRNA(Gln) in organisms which lack glutaminyl-tRNA synthetase. The reaction takes place in the presence of glutamine and ATP through an activated gamma-phospho-Glu-tRNA(Gln). The GatDE system is specific for glutamate and does not act on aspartate.</text>
</comment>
<evidence type="ECO:0000259" key="8">
    <source>
        <dbReference type="SMART" id="SM00845"/>
    </source>
</evidence>
<keyword evidence="9" id="KW-0808">Transferase</keyword>
<accession>E8R9J9</accession>
<dbReference type="EC" id="6.3.5.-" evidence="6"/>
<dbReference type="Pfam" id="PF02934">
    <property type="entry name" value="GatB_N"/>
    <property type="match status" value="1"/>
</dbReference>
<dbReference type="GO" id="GO:0016740">
    <property type="term" value="F:transferase activity"/>
    <property type="evidence" value="ECO:0007669"/>
    <property type="project" value="UniProtKB-KW"/>
</dbReference>
<keyword evidence="10" id="KW-1185">Reference proteome</keyword>
<protein>
    <recommendedName>
        <fullName evidence="6">Glutamyl-tRNA(Gln) amidotransferase subunit E</fullName>
        <shortName evidence="6">Glu-ADT subunit E</shortName>
        <ecNumber evidence="6">6.3.5.-</ecNumber>
    </recommendedName>
</protein>
<dbReference type="HAMAP" id="MF_00588">
    <property type="entry name" value="GatE"/>
    <property type="match status" value="1"/>
</dbReference>
<dbReference type="InterPro" id="IPR023168">
    <property type="entry name" value="GatB_Yqey_C_2"/>
</dbReference>
<dbReference type="InterPro" id="IPR017959">
    <property type="entry name" value="Asn/Gln-tRNA_amidoTrfase_suB/E"/>
</dbReference>
<dbReference type="RefSeq" id="WP_013562397.1">
    <property type="nucleotide sequence ID" value="NC_014961.1"/>
</dbReference>
<dbReference type="STRING" id="765177.Desmu_0871"/>
<dbReference type="EMBL" id="CP002363">
    <property type="protein sequence ID" value="ADV65175.1"/>
    <property type="molecule type" value="Genomic_DNA"/>
</dbReference>
<dbReference type="Proteomes" id="UP000001068">
    <property type="component" value="Chromosome"/>
</dbReference>
<dbReference type="GeneID" id="10153568"/>
<evidence type="ECO:0000256" key="6">
    <source>
        <dbReference type="HAMAP-Rule" id="MF_00588"/>
    </source>
</evidence>
<dbReference type="InterPro" id="IPR006075">
    <property type="entry name" value="Asn/Gln-tRNA_Trfase_suB/E_cat"/>
</dbReference>
<comment type="similarity">
    <text evidence="6">Belongs to the GatB/GatE family. GatE subfamily.</text>
</comment>
<dbReference type="InterPro" id="IPR004414">
    <property type="entry name" value="GatE"/>
</dbReference>
<dbReference type="InterPro" id="IPR003789">
    <property type="entry name" value="Asn/Gln_tRNA_amidoTrase-B-like"/>
</dbReference>
<dbReference type="PROSITE" id="PS01234">
    <property type="entry name" value="GATB"/>
    <property type="match status" value="1"/>
</dbReference>
<dbReference type="GO" id="GO:0070681">
    <property type="term" value="P:glutaminyl-tRNAGln biosynthesis via transamidation"/>
    <property type="evidence" value="ECO:0007669"/>
    <property type="project" value="TreeGrafter"/>
</dbReference>
<dbReference type="eggNOG" id="arCOG01719">
    <property type="taxonomic scope" value="Archaea"/>
</dbReference>
<name>E8R9J9_DESM0</name>
<dbReference type="InterPro" id="IPR018027">
    <property type="entry name" value="Asn/Gln_amidotransferase"/>
</dbReference>
<dbReference type="Pfam" id="PF02637">
    <property type="entry name" value="GatB_Yqey"/>
    <property type="match status" value="1"/>
</dbReference>
<dbReference type="Pfam" id="PF02938">
    <property type="entry name" value="GAD"/>
    <property type="match status" value="1"/>
</dbReference>
<evidence type="ECO:0000256" key="1">
    <source>
        <dbReference type="ARBA" id="ARBA00022598"/>
    </source>
</evidence>
<dbReference type="InterPro" id="IPR014746">
    <property type="entry name" value="Gln_synth/guanido_kin_cat_dom"/>
</dbReference>
<keyword evidence="2 6" id="KW-0547">Nucleotide-binding</keyword>
<dbReference type="Gene3D" id="1.10.150.380">
    <property type="entry name" value="GatB domain, N-terminal subdomain"/>
    <property type="match status" value="1"/>
</dbReference>
<evidence type="ECO:0000313" key="10">
    <source>
        <dbReference type="Proteomes" id="UP000001068"/>
    </source>
</evidence>
<reference evidence="10" key="1">
    <citation type="submission" date="2010-11" db="EMBL/GenBank/DDBJ databases">
        <title>The complete genome of Desulfurococcus mucosus DSM 2162.</title>
        <authorList>
            <consortium name="US DOE Joint Genome Institute (JGI-PGF)"/>
            <person name="Lucas S."/>
            <person name="Copeland A."/>
            <person name="Lapidus A."/>
            <person name="Bruce D."/>
            <person name="Goodwin L."/>
            <person name="Pitluck S."/>
            <person name="Kyrpides N."/>
            <person name="Mavromatis K."/>
            <person name="Pagani I."/>
            <person name="Ivanova N."/>
            <person name="Ovchinnikova G."/>
            <person name="Chertkov O."/>
            <person name="Held B."/>
            <person name="Brettin T."/>
            <person name="Detter J.C."/>
            <person name="Tapia R."/>
            <person name="Han C."/>
            <person name="Land M."/>
            <person name="Hauser L."/>
            <person name="Markowitz V."/>
            <person name="Cheng J.-F."/>
            <person name="Hugenholtz P."/>
            <person name="Woyke T."/>
            <person name="Wu D."/>
            <person name="Wirth R."/>
            <person name="Bilek Y."/>
            <person name="Hader T."/>
            <person name="Klenk H.-P."/>
            <person name="Eisen J.A."/>
        </authorList>
    </citation>
    <scope>NUCLEOTIDE SEQUENCE [LARGE SCALE GENOMIC DNA]</scope>
    <source>
        <strain evidence="10">ATCC 35584 / DSM 2162 / JCM 9187 / O7/1</strain>
    </source>
</reference>
<proteinExistence type="inferred from homology"/>
<comment type="catalytic activity">
    <reaction evidence="5 6">
        <text>L-glutamyl-tRNA(Gln) + L-glutamine + ATP + H2O = L-glutaminyl-tRNA(Gln) + L-glutamate + ADP + phosphate + H(+)</text>
        <dbReference type="Rhea" id="RHEA:17521"/>
        <dbReference type="Rhea" id="RHEA-COMP:9681"/>
        <dbReference type="Rhea" id="RHEA-COMP:9684"/>
        <dbReference type="ChEBI" id="CHEBI:15377"/>
        <dbReference type="ChEBI" id="CHEBI:15378"/>
        <dbReference type="ChEBI" id="CHEBI:29985"/>
        <dbReference type="ChEBI" id="CHEBI:30616"/>
        <dbReference type="ChEBI" id="CHEBI:43474"/>
        <dbReference type="ChEBI" id="CHEBI:58359"/>
        <dbReference type="ChEBI" id="CHEBI:78520"/>
        <dbReference type="ChEBI" id="CHEBI:78521"/>
        <dbReference type="ChEBI" id="CHEBI:456216"/>
    </reaction>
</comment>
<dbReference type="KEGG" id="dmu:Desmu_0871"/>
<keyword evidence="1 6" id="KW-0436">Ligase</keyword>
<dbReference type="InterPro" id="IPR029351">
    <property type="entry name" value="GAD_dom"/>
</dbReference>
<evidence type="ECO:0000256" key="2">
    <source>
        <dbReference type="ARBA" id="ARBA00022741"/>
    </source>
</evidence>
<dbReference type="GO" id="GO:0005737">
    <property type="term" value="C:cytoplasm"/>
    <property type="evidence" value="ECO:0007669"/>
    <property type="project" value="InterPro"/>
</dbReference>
<dbReference type="AlphaFoldDB" id="E8R9J9"/>
<dbReference type="GO" id="GO:0050567">
    <property type="term" value="F:glutaminyl-tRNA synthase (glutamine-hydrolyzing) activity"/>
    <property type="evidence" value="ECO:0007669"/>
    <property type="project" value="UniProtKB-UniRule"/>
</dbReference>
<feature type="region of interest" description="Disordered" evidence="7">
    <location>
        <begin position="413"/>
        <end position="437"/>
    </location>
</feature>
<dbReference type="InterPro" id="IPR042114">
    <property type="entry name" value="GatB_C_1"/>
</dbReference>
<gene>
    <name evidence="6" type="primary">gatE</name>
    <name evidence="9" type="ordered locus">Desmu_0871</name>
</gene>
<keyword evidence="3 6" id="KW-0067">ATP-binding</keyword>
<dbReference type="SUPFAM" id="SSF55931">
    <property type="entry name" value="Glutamine synthetase/guanido kinase"/>
    <property type="match status" value="1"/>
</dbReference>
<dbReference type="OrthoDB" id="7316at2157"/>
<evidence type="ECO:0000256" key="5">
    <source>
        <dbReference type="ARBA" id="ARBA00047913"/>
    </source>
</evidence>
<comment type="subunit">
    <text evidence="6">Heterodimer of GatD and GatE.</text>
</comment>
<dbReference type="InterPro" id="IPR004115">
    <property type="entry name" value="GAD-like_sf"/>
</dbReference>
<dbReference type="Gene3D" id="1.10.10.410">
    <property type="match status" value="1"/>
</dbReference>
<dbReference type="SMART" id="SM00845">
    <property type="entry name" value="GatB_Yqey"/>
    <property type="match status" value="1"/>
</dbReference>
<evidence type="ECO:0000256" key="4">
    <source>
        <dbReference type="ARBA" id="ARBA00022917"/>
    </source>
</evidence>
<dbReference type="SUPFAM" id="SSF55261">
    <property type="entry name" value="GAD domain-like"/>
    <property type="match status" value="1"/>
</dbReference>
<dbReference type="SUPFAM" id="SSF89095">
    <property type="entry name" value="GatB/YqeY motif"/>
    <property type="match status" value="1"/>
</dbReference>
<dbReference type="PANTHER" id="PTHR11659">
    <property type="entry name" value="GLUTAMYL-TRNA GLN AMIDOTRANSFERASE SUBUNIT B MITOCHONDRIAL AND PROKARYOTIC PET112-RELATED"/>
    <property type="match status" value="1"/>
</dbReference>
<dbReference type="Gene3D" id="3.30.1360.30">
    <property type="entry name" value="GAD-like domain"/>
    <property type="match status" value="1"/>
</dbReference>
<dbReference type="GO" id="GO:0005524">
    <property type="term" value="F:ATP binding"/>
    <property type="evidence" value="ECO:0007669"/>
    <property type="project" value="UniProtKB-KW"/>
</dbReference>
<dbReference type="InterPro" id="IPR017958">
    <property type="entry name" value="Gln-tRNA_amidoTrfase_suB_CS"/>
</dbReference>